<dbReference type="EMBL" id="CAEZYW010000031">
    <property type="protein sequence ID" value="CAB4733151.1"/>
    <property type="molecule type" value="Genomic_DNA"/>
</dbReference>
<dbReference type="GO" id="GO:0003824">
    <property type="term" value="F:catalytic activity"/>
    <property type="evidence" value="ECO:0007669"/>
    <property type="project" value="InterPro"/>
</dbReference>
<dbReference type="Gene3D" id="2.40.37.10">
    <property type="entry name" value="Lyase, Ornithine Decarboxylase, Chain A, domain 1"/>
    <property type="match status" value="1"/>
</dbReference>
<proteinExistence type="predicted"/>
<gene>
    <name evidence="1" type="ORF">UFOPK2786_00316</name>
</gene>
<sequence length="88" mass="9877">MHSPDQPEILRLLPEGTKVVDGEIAISGVRVSDLAAAFGTPSYIVDESALRQRIRDYREGLHRRWPNSRVYFASKAFPSTAAYRVMAD</sequence>
<name>A0A6J6SE07_9ZZZZ</name>
<dbReference type="Gene3D" id="3.20.20.10">
    <property type="entry name" value="Alanine racemase"/>
    <property type="match status" value="1"/>
</dbReference>
<dbReference type="SUPFAM" id="SSF51419">
    <property type="entry name" value="PLP-binding barrel"/>
    <property type="match status" value="1"/>
</dbReference>
<dbReference type="InterPro" id="IPR029066">
    <property type="entry name" value="PLP-binding_barrel"/>
</dbReference>
<organism evidence="1">
    <name type="scientific">freshwater metagenome</name>
    <dbReference type="NCBI Taxonomy" id="449393"/>
    <lineage>
        <taxon>unclassified sequences</taxon>
        <taxon>metagenomes</taxon>
        <taxon>ecological metagenomes</taxon>
    </lineage>
</organism>
<dbReference type="InterPro" id="IPR009006">
    <property type="entry name" value="Ala_racemase/Decarboxylase_C"/>
</dbReference>
<evidence type="ECO:0000313" key="1">
    <source>
        <dbReference type="EMBL" id="CAB4733151.1"/>
    </source>
</evidence>
<protein>
    <submittedName>
        <fullName evidence="1">Unannotated protein</fullName>
    </submittedName>
</protein>
<reference evidence="1" key="1">
    <citation type="submission" date="2020-05" db="EMBL/GenBank/DDBJ databases">
        <authorList>
            <person name="Chiriac C."/>
            <person name="Salcher M."/>
            <person name="Ghai R."/>
            <person name="Kavagutti S V."/>
        </authorList>
    </citation>
    <scope>NUCLEOTIDE SEQUENCE</scope>
</reference>
<accession>A0A6J6SE07</accession>
<dbReference type="AlphaFoldDB" id="A0A6J6SE07"/>